<dbReference type="EMBL" id="LAVV01008811">
    <property type="protein sequence ID" value="KNZ51877.1"/>
    <property type="molecule type" value="Genomic_DNA"/>
</dbReference>
<dbReference type="Proteomes" id="UP000037035">
    <property type="component" value="Unassembled WGS sequence"/>
</dbReference>
<sequence>MGLNGGTRQPGVSCCHWSDDWKMWLQRALKKKLARLSSMLWHSHCAGCTVTVNQSLVESLFLDWGSSWWEKLTQSVHQRSQTNGSGLHGCFGDNPSVLPSPESPMCGHVPLWEDNPDYISQKKKRENNRHCGLKDFNSMQLCQFSNYDPKAVQKVIEGWKESKLKHKLPKKATENEKCKFTAEEEPQIIDFLSQLMSDIKQFYKAGIGRTILISDRVNLDDCKAVLEQLGNITDIELLCKIVKCFPGQLVWLLSLFGQL</sequence>
<keyword evidence="2" id="KW-1185">Reference proteome</keyword>
<dbReference type="AlphaFoldDB" id="A0A0L6UUH2"/>
<reference evidence="1 2" key="1">
    <citation type="submission" date="2015-08" db="EMBL/GenBank/DDBJ databases">
        <title>Next Generation Sequencing and Analysis of the Genome of Puccinia sorghi L Schw, the Causal Agent of Maize Common Rust.</title>
        <authorList>
            <person name="Rochi L."/>
            <person name="Burguener G."/>
            <person name="Darino M."/>
            <person name="Turjanski A."/>
            <person name="Kreff E."/>
            <person name="Dieguez M.J."/>
            <person name="Sacco F."/>
        </authorList>
    </citation>
    <scope>NUCLEOTIDE SEQUENCE [LARGE SCALE GENOMIC DNA]</scope>
    <source>
        <strain evidence="1 2">RO10H11247</strain>
    </source>
</reference>
<proteinExistence type="predicted"/>
<name>A0A0L6UUH2_9BASI</name>
<protein>
    <submittedName>
        <fullName evidence="1">Uncharacterized protein</fullName>
    </submittedName>
</protein>
<organism evidence="1 2">
    <name type="scientific">Puccinia sorghi</name>
    <dbReference type="NCBI Taxonomy" id="27349"/>
    <lineage>
        <taxon>Eukaryota</taxon>
        <taxon>Fungi</taxon>
        <taxon>Dikarya</taxon>
        <taxon>Basidiomycota</taxon>
        <taxon>Pucciniomycotina</taxon>
        <taxon>Pucciniomycetes</taxon>
        <taxon>Pucciniales</taxon>
        <taxon>Pucciniaceae</taxon>
        <taxon>Puccinia</taxon>
    </lineage>
</organism>
<gene>
    <name evidence="1" type="ORF">VP01_3779g4</name>
</gene>
<evidence type="ECO:0000313" key="2">
    <source>
        <dbReference type="Proteomes" id="UP000037035"/>
    </source>
</evidence>
<dbReference type="VEuPathDB" id="FungiDB:VP01_3779g4"/>
<accession>A0A0L6UUH2</accession>
<comment type="caution">
    <text evidence="1">The sequence shown here is derived from an EMBL/GenBank/DDBJ whole genome shotgun (WGS) entry which is preliminary data.</text>
</comment>
<evidence type="ECO:0000313" key="1">
    <source>
        <dbReference type="EMBL" id="KNZ51877.1"/>
    </source>
</evidence>